<reference evidence="1 2" key="1">
    <citation type="submission" date="2018-06" db="EMBL/GenBank/DDBJ databases">
        <title>Comparative genomics of Bradyrhizobium nodulating Arachidis hypogaea.</title>
        <authorList>
            <person name="Li Y."/>
        </authorList>
    </citation>
    <scope>NUCLEOTIDE SEQUENCE [LARGE SCALE GENOMIC DNA]</scope>
    <source>
        <strain evidence="1 2">CCBAU 051107</strain>
    </source>
</reference>
<accession>A0AAE7NK37</accession>
<dbReference type="KEGG" id="barh:WN72_08320"/>
<sequence length="71" mass="8250">MSQQLMARIKRSSKYAYQSPPKEIDGGWFEIHVYPDMGGHSIDGNHNRYRFCDVKLGLRLENGQIIELPTR</sequence>
<organism evidence="1 2">
    <name type="scientific">Bradyrhizobium arachidis</name>
    <dbReference type="NCBI Taxonomy" id="858423"/>
    <lineage>
        <taxon>Bacteria</taxon>
        <taxon>Pseudomonadati</taxon>
        <taxon>Pseudomonadota</taxon>
        <taxon>Alphaproteobacteria</taxon>
        <taxon>Hyphomicrobiales</taxon>
        <taxon>Nitrobacteraceae</taxon>
        <taxon>Bradyrhizobium</taxon>
    </lineage>
</organism>
<gene>
    <name evidence="1" type="ORF">WN72_08320</name>
</gene>
<dbReference type="RefSeq" id="WP_092218696.1">
    <property type="nucleotide sequence ID" value="NZ_CP030050.1"/>
</dbReference>
<dbReference type="AlphaFoldDB" id="A0AAE7NK37"/>
<evidence type="ECO:0000313" key="1">
    <source>
        <dbReference type="EMBL" id="QOZ66407.1"/>
    </source>
</evidence>
<protein>
    <submittedName>
        <fullName evidence="1">Uncharacterized protein</fullName>
    </submittedName>
</protein>
<evidence type="ECO:0000313" key="2">
    <source>
        <dbReference type="Proteomes" id="UP000594015"/>
    </source>
</evidence>
<dbReference type="EMBL" id="CP030050">
    <property type="protein sequence ID" value="QOZ66407.1"/>
    <property type="molecule type" value="Genomic_DNA"/>
</dbReference>
<proteinExistence type="predicted"/>
<dbReference type="Proteomes" id="UP000594015">
    <property type="component" value="Chromosome"/>
</dbReference>
<name>A0AAE7NK37_9BRAD</name>